<dbReference type="InterPro" id="IPR029033">
    <property type="entry name" value="His_PPase_superfam"/>
</dbReference>
<dbReference type="VEuPathDB" id="FungiDB:CAGL0L11088g"/>
<dbReference type="CDD" id="cd07067">
    <property type="entry name" value="HP_PGM_like"/>
    <property type="match status" value="1"/>
</dbReference>
<dbReference type="GO" id="GO:0005829">
    <property type="term" value="C:cytosol"/>
    <property type="evidence" value="ECO:0007669"/>
    <property type="project" value="TreeGrafter"/>
</dbReference>
<dbReference type="AlphaFoldDB" id="A0A0W0EEK5"/>
<dbReference type="GO" id="GO:0045820">
    <property type="term" value="P:negative regulation of glycolytic process"/>
    <property type="evidence" value="ECO:0007669"/>
    <property type="project" value="TreeGrafter"/>
</dbReference>
<dbReference type="InterPro" id="IPR051695">
    <property type="entry name" value="Phosphoglycerate_Mutase"/>
</dbReference>
<dbReference type="PANTHER" id="PTHR46517">
    <property type="entry name" value="FRUCTOSE-2,6-BISPHOSPHATASE TIGAR"/>
    <property type="match status" value="1"/>
</dbReference>
<dbReference type="EMBL" id="LLZZ01000155">
    <property type="protein sequence ID" value="KTA97900.1"/>
    <property type="molecule type" value="Genomic_DNA"/>
</dbReference>
<feature type="binding site" evidence="8">
    <location>
        <position position="76"/>
    </location>
    <ligand>
        <name>substrate</name>
    </ligand>
</feature>
<gene>
    <name evidence="10" type="ORF">AO440_004772</name>
    <name evidence="9" type="ORF">AO440_005271</name>
</gene>
<dbReference type="GO" id="GO:0004331">
    <property type="term" value="F:fructose-2,6-bisphosphate 2-phosphatase activity"/>
    <property type="evidence" value="ECO:0007669"/>
    <property type="project" value="TreeGrafter"/>
</dbReference>
<reference evidence="9 11" key="1">
    <citation type="submission" date="2015-10" db="EMBL/GenBank/DDBJ databases">
        <title>Draft genomes sequences of Candida glabrata isolates 1A, 1B, 2A, 2B, 3A and 3B.</title>
        <authorList>
            <person name="Haavelsrud O.E."/>
            <person name="Gaustad P."/>
        </authorList>
    </citation>
    <scope>NUCLEOTIDE SEQUENCE [LARGE SCALE GENOMIC DNA]</scope>
    <source>
        <strain evidence="9">910700640</strain>
    </source>
</reference>
<comment type="caution">
    <text evidence="9">The sequence shown here is derived from an EMBL/GenBank/DDBJ whole genome shotgun (WGS) entry which is preliminary data.</text>
</comment>
<dbReference type="Gene3D" id="3.40.50.1240">
    <property type="entry name" value="Phosphoglycerate mutase-like"/>
    <property type="match status" value="1"/>
</dbReference>
<sequence>MTRDIPYYSENDDSNVVRIFIIRHGQTDHNVKKILQGHRDTSLNVTGVDQGHKLGKYLKNDRNIKFERVVSSDLIRCRQTTEAFLSEMDCDLGEKDVFFLGGLRERFMGPIEGMHITEAEKYADKHGKPSFRDFGEDADLFMNRLTGTIQGCVETASDDGIRNMAMVSHGGSIRAIIRWLEYDAQNAQKIIVYNTSVTIVDYIKDKKQYIVRRVGNTQHLGDGEFIVSDLRLR</sequence>
<dbReference type="VEuPathDB" id="FungiDB:GWK60_L15059"/>
<dbReference type="GO" id="GO:0005634">
    <property type="term" value="C:nucleus"/>
    <property type="evidence" value="ECO:0007669"/>
    <property type="project" value="UniProtKB-SubCell"/>
</dbReference>
<feature type="binding site" evidence="8">
    <location>
        <begin position="23"/>
        <end position="30"/>
    </location>
    <ligand>
        <name>substrate</name>
    </ligand>
</feature>
<evidence type="ECO:0000256" key="4">
    <source>
        <dbReference type="ARBA" id="ARBA00022490"/>
    </source>
</evidence>
<name>A0A0W0EEK5_CANGB</name>
<comment type="subcellular location">
    <subcellularLocation>
        <location evidence="2">Cytoplasm</location>
    </subcellularLocation>
    <subcellularLocation>
        <location evidence="1">Nucleus</location>
    </subcellularLocation>
</comment>
<dbReference type="Pfam" id="PF00300">
    <property type="entry name" value="His_Phos_1"/>
    <property type="match status" value="1"/>
</dbReference>
<dbReference type="VEuPathDB" id="FungiDB:B1J91_L11088g"/>
<dbReference type="OrthoDB" id="354304at2759"/>
<evidence type="ECO:0000256" key="8">
    <source>
        <dbReference type="PIRSR" id="PIRSR613078-2"/>
    </source>
</evidence>
<evidence type="ECO:0000256" key="2">
    <source>
        <dbReference type="ARBA" id="ARBA00004496"/>
    </source>
</evidence>
<dbReference type="GO" id="GO:0043456">
    <property type="term" value="P:regulation of pentose-phosphate shunt"/>
    <property type="evidence" value="ECO:0007669"/>
    <property type="project" value="TreeGrafter"/>
</dbReference>
<evidence type="ECO:0000256" key="3">
    <source>
        <dbReference type="ARBA" id="ARBA00006717"/>
    </source>
</evidence>
<dbReference type="Proteomes" id="UP000054886">
    <property type="component" value="Unassembled WGS sequence"/>
</dbReference>
<dbReference type="InterPro" id="IPR001345">
    <property type="entry name" value="PG/BPGM_mutase_AS"/>
</dbReference>
<evidence type="ECO:0000256" key="6">
    <source>
        <dbReference type="ARBA" id="ARBA00023242"/>
    </source>
</evidence>
<feature type="active site" description="Tele-phosphohistidine intermediate" evidence="7">
    <location>
        <position position="24"/>
    </location>
</feature>
<evidence type="ECO:0000313" key="10">
    <source>
        <dbReference type="EMBL" id="KTB02962.1"/>
    </source>
</evidence>
<feature type="active site" description="Proton donor/acceptor" evidence="7">
    <location>
        <position position="105"/>
    </location>
</feature>
<evidence type="ECO:0000313" key="9">
    <source>
        <dbReference type="EMBL" id="KTA97900.1"/>
    </source>
</evidence>
<proteinExistence type="inferred from homology"/>
<dbReference type="SMART" id="SM00855">
    <property type="entry name" value="PGAM"/>
    <property type="match status" value="1"/>
</dbReference>
<dbReference type="InterPro" id="IPR013078">
    <property type="entry name" value="His_Pase_superF_clade-1"/>
</dbReference>
<dbReference type="VEuPathDB" id="FungiDB:GW608_L15081"/>
<dbReference type="VEuPathDB" id="FungiDB:GVI51_L11033"/>
<dbReference type="FunFam" id="3.40.50.1240:FF:000051">
    <property type="entry name" value="Phosphoglycerate mutase"/>
    <property type="match status" value="1"/>
</dbReference>
<dbReference type="PROSITE" id="PS00175">
    <property type="entry name" value="PG_MUTASE"/>
    <property type="match status" value="1"/>
</dbReference>
<organism evidence="9 11">
    <name type="scientific">Candida glabrata</name>
    <name type="common">Yeast</name>
    <name type="synonym">Torulopsis glabrata</name>
    <dbReference type="NCBI Taxonomy" id="5478"/>
    <lineage>
        <taxon>Eukaryota</taxon>
        <taxon>Fungi</taxon>
        <taxon>Dikarya</taxon>
        <taxon>Ascomycota</taxon>
        <taxon>Saccharomycotina</taxon>
        <taxon>Saccharomycetes</taxon>
        <taxon>Saccharomycetales</taxon>
        <taxon>Saccharomycetaceae</taxon>
        <taxon>Nakaseomyces</taxon>
    </lineage>
</organism>
<keyword evidence="6" id="KW-0539">Nucleus</keyword>
<comment type="similarity">
    <text evidence="3">Belongs to the phosphoglycerate mutase family. BPG-dependent PGAM subfamily.</text>
</comment>
<dbReference type="PANTHER" id="PTHR46517:SF1">
    <property type="entry name" value="FRUCTOSE-2,6-BISPHOSPHATASE TIGAR"/>
    <property type="match status" value="1"/>
</dbReference>
<dbReference type="EMBL" id="LLZZ01000122">
    <property type="protein sequence ID" value="KTB02962.1"/>
    <property type="molecule type" value="Genomic_DNA"/>
</dbReference>
<evidence type="ECO:0000256" key="7">
    <source>
        <dbReference type="PIRSR" id="PIRSR613078-1"/>
    </source>
</evidence>
<evidence type="ECO:0000256" key="1">
    <source>
        <dbReference type="ARBA" id="ARBA00004123"/>
    </source>
</evidence>
<evidence type="ECO:0000256" key="5">
    <source>
        <dbReference type="ARBA" id="ARBA00022801"/>
    </source>
</evidence>
<keyword evidence="5" id="KW-0378">Hydrolase</keyword>
<accession>A0A0W0EEK5</accession>
<dbReference type="SUPFAM" id="SSF53254">
    <property type="entry name" value="Phosphoglycerate mutase-like"/>
    <property type="match status" value="1"/>
</dbReference>
<evidence type="ECO:0000313" key="11">
    <source>
        <dbReference type="Proteomes" id="UP000054886"/>
    </source>
</evidence>
<keyword evidence="4" id="KW-0963">Cytoplasm</keyword>
<protein>
    <submittedName>
        <fullName evidence="9">Broad-specificity phosphatase</fullName>
    </submittedName>
</protein>